<evidence type="ECO:0000313" key="2">
    <source>
        <dbReference type="EMBL" id="DAF63092.1"/>
    </source>
</evidence>
<reference evidence="2" key="1">
    <citation type="journal article" date="2021" name="Proc. Natl. Acad. Sci. U.S.A.">
        <title>A Catalog of Tens of Thousands of Viruses from Human Metagenomes Reveals Hidden Associations with Chronic Diseases.</title>
        <authorList>
            <person name="Tisza M.J."/>
            <person name="Buck C.B."/>
        </authorList>
    </citation>
    <scope>NUCLEOTIDE SEQUENCE</scope>
    <source>
        <strain evidence="2">Ct9dX1</strain>
    </source>
</reference>
<protein>
    <recommendedName>
        <fullName evidence="1">DUF4376 domain-containing protein</fullName>
    </recommendedName>
</protein>
<evidence type="ECO:0000259" key="1">
    <source>
        <dbReference type="Pfam" id="PF14301"/>
    </source>
</evidence>
<dbReference type="Pfam" id="PF14301">
    <property type="entry name" value="DUF4376"/>
    <property type="match status" value="1"/>
</dbReference>
<organism evidence="2">
    <name type="scientific">Myoviridae sp. ct9dX1</name>
    <dbReference type="NCBI Taxonomy" id="2827665"/>
    <lineage>
        <taxon>Viruses</taxon>
        <taxon>Duplodnaviria</taxon>
        <taxon>Heunggongvirae</taxon>
        <taxon>Uroviricota</taxon>
        <taxon>Caudoviricetes</taxon>
    </lineage>
</organism>
<feature type="domain" description="DUF4376" evidence="1">
    <location>
        <begin position="75"/>
        <end position="198"/>
    </location>
</feature>
<sequence>MIKMEKEFKYYIVLDKDGKRVSPGYREDGDVPEDVKENGFLVTKSEFAMLLNGYYRDPETGEYKEIPPYEPGLDELKASKLLEVDAWTESKITGGFTSECSGEMVRYDSDKDTQLTVSSDLNTINSAPDKFSEYYPNGYPMRGYPDGGTEKTIHYLTVKQLIQWNVDLGLHRGACKQAGWEKQALVDAADSKEALDAIILEK</sequence>
<proteinExistence type="predicted"/>
<dbReference type="EMBL" id="BK032832">
    <property type="protein sequence ID" value="DAF63092.1"/>
    <property type="molecule type" value="Genomic_DNA"/>
</dbReference>
<name>A0A8S5TIE3_9CAUD</name>
<dbReference type="InterPro" id="IPR025484">
    <property type="entry name" value="DUF4376"/>
</dbReference>
<accession>A0A8S5TIE3</accession>